<sequence length="157" mass="17421">MEFSSDWKSLFPISSVFKPPLLLTESDSDSKPILGPLFFNPKPKTLSLLFTSPSLPNLAAAAPPPFLQTHNLLSFLRLPLSNSLLLFFPTGPNSDRLGFLLLSIKASRFDTWGAKDDDVLHESTGFEYRILRIAVNPFPFPGNNHNHSTAVGLRLNE</sequence>
<organism evidence="1 2">
    <name type="scientific">Quercus suber</name>
    <name type="common">Cork oak</name>
    <dbReference type="NCBI Taxonomy" id="58331"/>
    <lineage>
        <taxon>Eukaryota</taxon>
        <taxon>Viridiplantae</taxon>
        <taxon>Streptophyta</taxon>
        <taxon>Embryophyta</taxon>
        <taxon>Tracheophyta</taxon>
        <taxon>Spermatophyta</taxon>
        <taxon>Magnoliopsida</taxon>
        <taxon>eudicotyledons</taxon>
        <taxon>Gunneridae</taxon>
        <taxon>Pentapetalae</taxon>
        <taxon>rosids</taxon>
        <taxon>fabids</taxon>
        <taxon>Fagales</taxon>
        <taxon>Fagaceae</taxon>
        <taxon>Quercus</taxon>
    </lineage>
</organism>
<dbReference type="InterPro" id="IPR038801">
    <property type="entry name" value="TAF1C"/>
</dbReference>
<gene>
    <name evidence="1" type="ORF">CFP56_036279</name>
</gene>
<reference evidence="1 2" key="1">
    <citation type="journal article" date="2018" name="Sci. Data">
        <title>The draft genome sequence of cork oak.</title>
        <authorList>
            <person name="Ramos A.M."/>
            <person name="Usie A."/>
            <person name="Barbosa P."/>
            <person name="Barros P.M."/>
            <person name="Capote T."/>
            <person name="Chaves I."/>
            <person name="Simoes F."/>
            <person name="Abreu I."/>
            <person name="Carrasquinho I."/>
            <person name="Faro C."/>
            <person name="Guimaraes J.B."/>
            <person name="Mendonca D."/>
            <person name="Nobrega F."/>
            <person name="Rodrigues L."/>
            <person name="Saibo N.J.M."/>
            <person name="Varela M.C."/>
            <person name="Egas C."/>
            <person name="Matos J."/>
            <person name="Miguel C.M."/>
            <person name="Oliveira M.M."/>
            <person name="Ricardo C.P."/>
            <person name="Goncalves S."/>
        </authorList>
    </citation>
    <scope>NUCLEOTIDE SEQUENCE [LARGE SCALE GENOMIC DNA]</scope>
    <source>
        <strain evidence="2">cv. HL8</strain>
    </source>
</reference>
<evidence type="ECO:0000313" key="2">
    <source>
        <dbReference type="Proteomes" id="UP000237347"/>
    </source>
</evidence>
<keyword evidence="2" id="KW-1185">Reference proteome</keyword>
<protein>
    <submittedName>
        <fullName evidence="1">Uncharacterized protein</fullName>
    </submittedName>
</protein>
<comment type="caution">
    <text evidence="1">The sequence shown here is derived from an EMBL/GenBank/DDBJ whole genome shotgun (WGS) entry which is preliminary data.</text>
</comment>
<accession>A0AAW0J748</accession>
<dbReference type="EMBL" id="PKMF04000660">
    <property type="protein sequence ID" value="KAK7822594.1"/>
    <property type="molecule type" value="Genomic_DNA"/>
</dbReference>
<name>A0AAW0J748_QUESU</name>
<dbReference type="PANTHER" id="PTHR15319">
    <property type="entry name" value="TATA BOX-BINDING PROTEIN ASSOCIATED FACTOR RNA POLYMERASE I SUBUNIT C"/>
    <property type="match status" value="1"/>
</dbReference>
<dbReference type="GO" id="GO:0001164">
    <property type="term" value="F:RNA polymerase I core promoter sequence-specific DNA binding"/>
    <property type="evidence" value="ECO:0007669"/>
    <property type="project" value="TreeGrafter"/>
</dbReference>
<dbReference type="GO" id="GO:0001650">
    <property type="term" value="C:fibrillar center"/>
    <property type="evidence" value="ECO:0007669"/>
    <property type="project" value="TreeGrafter"/>
</dbReference>
<proteinExistence type="predicted"/>
<dbReference type="PANTHER" id="PTHR15319:SF1">
    <property type="entry name" value="TATA BOX-BINDING PROTEIN-ASSOCIATED FACTOR RNA POLYMERASE I SUBUNIT C"/>
    <property type="match status" value="1"/>
</dbReference>
<dbReference type="Proteomes" id="UP000237347">
    <property type="component" value="Unassembled WGS sequence"/>
</dbReference>
<evidence type="ECO:0000313" key="1">
    <source>
        <dbReference type="EMBL" id="KAK7822594.1"/>
    </source>
</evidence>
<dbReference type="AlphaFoldDB" id="A0AAW0J748"/>